<proteinExistence type="predicted"/>
<dbReference type="OrthoDB" id="2692185at2759"/>
<comment type="caution">
    <text evidence="3">The sequence shown here is derived from an EMBL/GenBank/DDBJ whole genome shotgun (WGS) entry which is preliminary data.</text>
</comment>
<keyword evidence="1" id="KW-0175">Coiled coil</keyword>
<feature type="compositionally biased region" description="Polar residues" evidence="2">
    <location>
        <begin position="1"/>
        <end position="10"/>
    </location>
</feature>
<protein>
    <submittedName>
        <fullName evidence="3">Uncharacterized protein</fullName>
    </submittedName>
</protein>
<gene>
    <name evidence="3" type="ORF">JVT61DRAFT_8485</name>
</gene>
<feature type="coiled-coil region" evidence="1">
    <location>
        <begin position="133"/>
        <end position="160"/>
    </location>
</feature>
<name>A0A8I2Z0D7_9AGAM</name>
<evidence type="ECO:0000256" key="1">
    <source>
        <dbReference type="SAM" id="Coils"/>
    </source>
</evidence>
<feature type="region of interest" description="Disordered" evidence="2">
    <location>
        <begin position="184"/>
        <end position="211"/>
    </location>
</feature>
<keyword evidence="4" id="KW-1185">Reference proteome</keyword>
<dbReference type="Proteomes" id="UP000683000">
    <property type="component" value="Unassembled WGS sequence"/>
</dbReference>
<evidence type="ECO:0000313" key="3">
    <source>
        <dbReference type="EMBL" id="KAG6380372.1"/>
    </source>
</evidence>
<feature type="compositionally biased region" description="Low complexity" evidence="2">
    <location>
        <begin position="34"/>
        <end position="47"/>
    </location>
</feature>
<evidence type="ECO:0000256" key="2">
    <source>
        <dbReference type="SAM" id="MobiDB-lite"/>
    </source>
</evidence>
<organism evidence="3 4">
    <name type="scientific">Boletus reticuloceps</name>
    <dbReference type="NCBI Taxonomy" id="495285"/>
    <lineage>
        <taxon>Eukaryota</taxon>
        <taxon>Fungi</taxon>
        <taxon>Dikarya</taxon>
        <taxon>Basidiomycota</taxon>
        <taxon>Agaricomycotina</taxon>
        <taxon>Agaricomycetes</taxon>
        <taxon>Agaricomycetidae</taxon>
        <taxon>Boletales</taxon>
        <taxon>Boletineae</taxon>
        <taxon>Boletaceae</taxon>
        <taxon>Boletoideae</taxon>
        <taxon>Boletus</taxon>
    </lineage>
</organism>
<feature type="compositionally biased region" description="Low complexity" evidence="2">
    <location>
        <begin position="11"/>
        <end position="24"/>
    </location>
</feature>
<accession>A0A8I2Z0D7</accession>
<dbReference type="AlphaFoldDB" id="A0A8I2Z0D7"/>
<reference evidence="3" key="1">
    <citation type="submission" date="2021-03" db="EMBL/GenBank/DDBJ databases">
        <title>Evolutionary innovations through gain and loss of genes in the ectomycorrhizal Boletales.</title>
        <authorList>
            <person name="Wu G."/>
            <person name="Miyauchi S."/>
            <person name="Morin E."/>
            <person name="Yang Z.-L."/>
            <person name="Xu J."/>
            <person name="Martin F.M."/>
        </authorList>
    </citation>
    <scope>NUCLEOTIDE SEQUENCE</scope>
    <source>
        <strain evidence="3">BR01</strain>
    </source>
</reference>
<feature type="region of interest" description="Disordered" evidence="2">
    <location>
        <begin position="1"/>
        <end position="62"/>
    </location>
</feature>
<evidence type="ECO:0000313" key="4">
    <source>
        <dbReference type="Proteomes" id="UP000683000"/>
    </source>
</evidence>
<dbReference type="EMBL" id="JAGFBS010000003">
    <property type="protein sequence ID" value="KAG6380372.1"/>
    <property type="molecule type" value="Genomic_DNA"/>
</dbReference>
<sequence length="211" mass="23026">MSPSTPQDNLSSSQPIGIPSSSSPDYHPAVTMVPSPSTSNLDSSSSPHTDAGFPYSQKRTKKRTRLEFSLPSEEGFSCKKPKKVYTTVSVGKARELEDLHSLRMLQLARASHSTFAAHATYRRQRLQEIEVMRTIASDECEEAEACLQRAELQMGEIRNVLHANGTPLGDSGITLKLLGAGRKGSNHVSSLQGGENRYKLPTPSVRDGDMI</sequence>